<evidence type="ECO:0000313" key="2">
    <source>
        <dbReference type="Proteomes" id="UP000238882"/>
    </source>
</evidence>
<dbReference type="AlphaFoldDB" id="A0A2S7WMD5"/>
<keyword evidence="2" id="KW-1185">Reference proteome</keyword>
<dbReference type="EMBL" id="MSCN01000001">
    <property type="protein sequence ID" value="PQJ78760.1"/>
    <property type="molecule type" value="Genomic_DNA"/>
</dbReference>
<protein>
    <submittedName>
        <fullName evidence="1">Uncharacterized protein</fullName>
    </submittedName>
</protein>
<evidence type="ECO:0000313" key="1">
    <source>
        <dbReference type="EMBL" id="PQJ78760.1"/>
    </source>
</evidence>
<accession>A0A2S7WMD5</accession>
<comment type="caution">
    <text evidence="1">The sequence shown here is derived from an EMBL/GenBank/DDBJ whole genome shotgun (WGS) entry which is preliminary data.</text>
</comment>
<organism evidence="1 2">
    <name type="scientific">Polaribacter porphyrae</name>
    <dbReference type="NCBI Taxonomy" id="1137780"/>
    <lineage>
        <taxon>Bacteria</taxon>
        <taxon>Pseudomonadati</taxon>
        <taxon>Bacteroidota</taxon>
        <taxon>Flavobacteriia</taxon>
        <taxon>Flavobacteriales</taxon>
        <taxon>Flavobacteriaceae</taxon>
    </lineage>
</organism>
<dbReference type="Proteomes" id="UP000238882">
    <property type="component" value="Unassembled WGS sequence"/>
</dbReference>
<reference evidence="1 2" key="1">
    <citation type="submission" date="2016-12" db="EMBL/GenBank/DDBJ databases">
        <title>Trade-off between light-utilization and light-protection in marine flavobacteria.</title>
        <authorList>
            <person name="Kumagai Y."/>
            <person name="Yoshizawa S."/>
            <person name="Kogure K."/>
            <person name="Iwasaki W."/>
        </authorList>
    </citation>
    <scope>NUCLEOTIDE SEQUENCE [LARGE SCALE GENOMIC DNA]</scope>
    <source>
        <strain evidence="1 2">NBRC 108759</strain>
    </source>
</reference>
<sequence>MIFGPQIDLIPYKHFGGSGGSSFSLGVSESSGKNSSGCPKCKTLQDYINYHLGLNGSKNEEELEKAIASGDEDSIDRANKNVLQNEANFEQAVRTAQETAKFIADYNPFGFANAYYQFTMGDSNFNKGLAVLAFLPVGKLAKFARFAKPNGKFYSVAYEMTVGNNLFPGGSYYQHFSAANRSLFANMSKSTMMNLGITFHKSKTGAILWGRSPKN</sequence>
<gene>
    <name evidence="1" type="ORF">BTO18_05980</name>
</gene>
<dbReference type="RefSeq" id="WP_105015355.1">
    <property type="nucleotide sequence ID" value="NZ_MSCN01000001.1"/>
</dbReference>
<name>A0A2S7WMD5_9FLAO</name>
<proteinExistence type="predicted"/>